<protein>
    <submittedName>
        <fullName evidence="7">TauD-domain-containing protein</fullName>
    </submittedName>
</protein>
<dbReference type="Proteomes" id="UP000245942">
    <property type="component" value="Unassembled WGS sequence"/>
</dbReference>
<evidence type="ECO:0000313" key="7">
    <source>
        <dbReference type="EMBL" id="PWN18806.1"/>
    </source>
</evidence>
<dbReference type="AlphaFoldDB" id="A0A316U067"/>
<dbReference type="Gene3D" id="3.60.130.10">
    <property type="entry name" value="Clavaminate synthase-like"/>
    <property type="match status" value="1"/>
</dbReference>
<keyword evidence="4" id="KW-0560">Oxidoreductase</keyword>
<feature type="non-terminal residue" evidence="7">
    <location>
        <position position="348"/>
    </location>
</feature>
<evidence type="ECO:0000256" key="2">
    <source>
        <dbReference type="ARBA" id="ARBA00022723"/>
    </source>
</evidence>
<sequence>NPYHNPFSADDTEADKQYPYAHLKPSFPTDINTEEYQPLDNYVDRGTFGDSAKRNLLSVVDKVDNLSVNIGTELSGFQVKDLNEAQKDDLARLVAERGVVVLRGQHLEADELVKLGRYYGHTERPLHQHPSSGVPRAREWKDTSLDDIHTIWHDENMRPTGTLYTATELWHSDVSFEKNPPGLTALYNLTNPVHGGGDTLFSSCYGLYDALSPPMREYLETLTALHSGVEQSEGASKAGLHLRRGAVETEHPLVRTNPVTGWKSVYVNPAFTRHIVGVPKSESDAILNMLYSLMNVDPNLTLRVRWEKNTLVLWNNAVVNHAATFDHWRPDPSCRRHALRVAATAEIP</sequence>
<dbReference type="PANTHER" id="PTHR30468:SF31">
    <property type="entry name" value="ALPHA-KETOGLUTARATE-DEPENDENT SULFONATE DIOXYGENASE-RELATED"/>
    <property type="match status" value="1"/>
</dbReference>
<gene>
    <name evidence="7" type="ORF">BCV69DRAFT_242556</name>
</gene>
<evidence type="ECO:0000313" key="8">
    <source>
        <dbReference type="Proteomes" id="UP000245942"/>
    </source>
</evidence>
<dbReference type="InterPro" id="IPR051323">
    <property type="entry name" value="AtsK-like"/>
</dbReference>
<feature type="domain" description="TauD/TfdA-like" evidence="6">
    <location>
        <begin position="65"/>
        <end position="341"/>
    </location>
</feature>
<organism evidence="7 8">
    <name type="scientific">Pseudomicrostroma glucosiphilum</name>
    <dbReference type="NCBI Taxonomy" id="1684307"/>
    <lineage>
        <taxon>Eukaryota</taxon>
        <taxon>Fungi</taxon>
        <taxon>Dikarya</taxon>
        <taxon>Basidiomycota</taxon>
        <taxon>Ustilaginomycotina</taxon>
        <taxon>Exobasidiomycetes</taxon>
        <taxon>Microstromatales</taxon>
        <taxon>Microstromatales incertae sedis</taxon>
        <taxon>Pseudomicrostroma</taxon>
    </lineage>
</organism>
<dbReference type="SUPFAM" id="SSF51197">
    <property type="entry name" value="Clavaminate synthase-like"/>
    <property type="match status" value="1"/>
</dbReference>
<keyword evidence="2" id="KW-0479">Metal-binding</keyword>
<dbReference type="RefSeq" id="XP_025345966.1">
    <property type="nucleotide sequence ID" value="XM_025490037.1"/>
</dbReference>
<dbReference type="Pfam" id="PF02668">
    <property type="entry name" value="TauD"/>
    <property type="match status" value="1"/>
</dbReference>
<dbReference type="GO" id="GO:0016706">
    <property type="term" value="F:2-oxoglutarate-dependent dioxygenase activity"/>
    <property type="evidence" value="ECO:0007669"/>
    <property type="project" value="TreeGrafter"/>
</dbReference>
<evidence type="ECO:0000256" key="4">
    <source>
        <dbReference type="ARBA" id="ARBA00023002"/>
    </source>
</evidence>
<dbReference type="InterPro" id="IPR042098">
    <property type="entry name" value="TauD-like_sf"/>
</dbReference>
<evidence type="ECO:0000256" key="1">
    <source>
        <dbReference type="ARBA" id="ARBA00005896"/>
    </source>
</evidence>
<dbReference type="EMBL" id="KZ819334">
    <property type="protein sequence ID" value="PWN18806.1"/>
    <property type="molecule type" value="Genomic_DNA"/>
</dbReference>
<keyword evidence="3" id="KW-0223">Dioxygenase</keyword>
<dbReference type="InterPro" id="IPR003819">
    <property type="entry name" value="TauD/TfdA-like"/>
</dbReference>
<name>A0A316U067_9BASI</name>
<evidence type="ECO:0000256" key="3">
    <source>
        <dbReference type="ARBA" id="ARBA00022964"/>
    </source>
</evidence>
<dbReference type="STRING" id="1684307.A0A316U067"/>
<dbReference type="GeneID" id="37011771"/>
<dbReference type="PANTHER" id="PTHR30468">
    <property type="entry name" value="ALPHA-KETOGLUTARATE-DEPENDENT SULFONATE DIOXYGENASE"/>
    <property type="match status" value="1"/>
</dbReference>
<dbReference type="GO" id="GO:0046872">
    <property type="term" value="F:metal ion binding"/>
    <property type="evidence" value="ECO:0007669"/>
    <property type="project" value="UniProtKB-KW"/>
</dbReference>
<evidence type="ECO:0000256" key="5">
    <source>
        <dbReference type="ARBA" id="ARBA00023004"/>
    </source>
</evidence>
<dbReference type="GO" id="GO:0005737">
    <property type="term" value="C:cytoplasm"/>
    <property type="evidence" value="ECO:0007669"/>
    <property type="project" value="TreeGrafter"/>
</dbReference>
<dbReference type="OrthoDB" id="10257314at2759"/>
<reference evidence="7 8" key="1">
    <citation type="journal article" date="2018" name="Mol. Biol. Evol.">
        <title>Broad Genomic Sampling Reveals a Smut Pathogenic Ancestry of the Fungal Clade Ustilaginomycotina.</title>
        <authorList>
            <person name="Kijpornyongpan T."/>
            <person name="Mondo S.J."/>
            <person name="Barry K."/>
            <person name="Sandor L."/>
            <person name="Lee J."/>
            <person name="Lipzen A."/>
            <person name="Pangilinan J."/>
            <person name="LaButti K."/>
            <person name="Hainaut M."/>
            <person name="Henrissat B."/>
            <person name="Grigoriev I.V."/>
            <person name="Spatafora J.W."/>
            <person name="Aime M.C."/>
        </authorList>
    </citation>
    <scope>NUCLEOTIDE SEQUENCE [LARGE SCALE GENOMIC DNA]</scope>
    <source>
        <strain evidence="7 8">MCA 4718</strain>
    </source>
</reference>
<feature type="non-terminal residue" evidence="7">
    <location>
        <position position="1"/>
    </location>
</feature>
<accession>A0A316U067</accession>
<keyword evidence="5" id="KW-0408">Iron</keyword>
<evidence type="ECO:0000259" key="6">
    <source>
        <dbReference type="Pfam" id="PF02668"/>
    </source>
</evidence>
<comment type="similarity">
    <text evidence="1">Belongs to the TfdA dioxygenase family.</text>
</comment>
<proteinExistence type="inferred from homology"/>
<keyword evidence="8" id="KW-1185">Reference proteome</keyword>